<feature type="compositionally biased region" description="Low complexity" evidence="1">
    <location>
        <begin position="22"/>
        <end position="32"/>
    </location>
</feature>
<dbReference type="AlphaFoldDB" id="A0A9N9BD14"/>
<organism evidence="2 3">
    <name type="scientific">Paraglomus occultum</name>
    <dbReference type="NCBI Taxonomy" id="144539"/>
    <lineage>
        <taxon>Eukaryota</taxon>
        <taxon>Fungi</taxon>
        <taxon>Fungi incertae sedis</taxon>
        <taxon>Mucoromycota</taxon>
        <taxon>Glomeromycotina</taxon>
        <taxon>Glomeromycetes</taxon>
        <taxon>Paraglomerales</taxon>
        <taxon>Paraglomeraceae</taxon>
        <taxon>Paraglomus</taxon>
    </lineage>
</organism>
<sequence length="67" mass="7396">MDMHIYTFDDHGVSTDPQVLNAAPSQSSPSSQHESINKNRFKAGHCVVSFLDNDLQLRGPKLKKGSL</sequence>
<evidence type="ECO:0000313" key="3">
    <source>
        <dbReference type="Proteomes" id="UP000789572"/>
    </source>
</evidence>
<keyword evidence="3" id="KW-1185">Reference proteome</keyword>
<evidence type="ECO:0000313" key="2">
    <source>
        <dbReference type="EMBL" id="CAG8559441.1"/>
    </source>
</evidence>
<dbReference type="EMBL" id="CAJVPJ010000834">
    <property type="protein sequence ID" value="CAG8559441.1"/>
    <property type="molecule type" value="Genomic_DNA"/>
</dbReference>
<comment type="caution">
    <text evidence="2">The sequence shown here is derived from an EMBL/GenBank/DDBJ whole genome shotgun (WGS) entry which is preliminary data.</text>
</comment>
<protein>
    <submittedName>
        <fullName evidence="2">4479_t:CDS:1</fullName>
    </submittedName>
</protein>
<dbReference type="Proteomes" id="UP000789572">
    <property type="component" value="Unassembled WGS sequence"/>
</dbReference>
<name>A0A9N9BD14_9GLOM</name>
<evidence type="ECO:0000256" key="1">
    <source>
        <dbReference type="SAM" id="MobiDB-lite"/>
    </source>
</evidence>
<proteinExistence type="predicted"/>
<feature type="region of interest" description="Disordered" evidence="1">
    <location>
        <begin position="16"/>
        <end position="37"/>
    </location>
</feature>
<accession>A0A9N9BD14</accession>
<gene>
    <name evidence="2" type="ORF">POCULU_LOCUS5433</name>
</gene>
<reference evidence="2" key="1">
    <citation type="submission" date="2021-06" db="EMBL/GenBank/DDBJ databases">
        <authorList>
            <person name="Kallberg Y."/>
            <person name="Tangrot J."/>
            <person name="Rosling A."/>
        </authorList>
    </citation>
    <scope>NUCLEOTIDE SEQUENCE</scope>
    <source>
        <strain evidence="2">IA702</strain>
    </source>
</reference>